<protein>
    <submittedName>
        <fullName evidence="2">Neogenin</fullName>
    </submittedName>
</protein>
<sequence>MNDLIVSNGSLLIENVLTTDTGLYQCIVHITPRKDPRFTWSFLSKKAFLRVPNTEIFEINPKPRQVKLNQPTAFQCLLNSFFPAQIEWYKDDRRIMIEEGDGYFFVPISQSLEIKSVQQKHKGNYKCVVRENGKIRQSSEVPLQIISTSTNATPVTFILEPKSQISVNNGSGFVLECLAIGSPRPQIKWLRDSLPLNEDGKRIRRIGVEGSSLFIEKSEASDSGIYTCRAENGNDSKDISSTVTILVPPGISKKPTNKITQETSDVEFDCEISEESNPKPSVNWYKNGEKLIPSEYFVVDSGKLRILGLVKDDQGIYQCIAENEAGSIQSSAQLIVDSADFLLPYLVKNYSSNNFQRNFTKTTPTNFPLMTTVEATQLALTSAAASTGIPQIPSEPLGLKVTTLTSRVISLKWDPPLQPSGEIINYHVFYREEDSTRERTVTTQTTSATIGELRPGSVYVIRIAAENRVGPGKSTPEFRATTSKEQALPSRVRNLRSSISADSVEILWDPPIDNVDETIRYKLFYVRKDRQSVEEETQAHMTKTSYILHDLDKDTEYVIRVEAFTTNGGGPTSESIIIRTLTDIPTKPPENVKAEAIHSGSLKVSWHPPPPSERNGAITGYKIKYKSHHRGSKASIAVVEGDPGEYTLNGLESGTPYVVRLAAINQNGTGPYTDWVKAQTLLDDLQDSILTAPRQLKVHATHDSIFMSWDPPMTEGIIIRGYEIGWGPGVPDQEKARVEAHVRSYTIKGLKPSREYVVALRGFNNAGPGFPIYETIRTTSYGYGSSPLNTHSNSGGILSNPHSPTVTPLGVRAESESSSTIRLSWTDPSDIFNPFYTVRYSSSMDNNGSPRYVNTSENEITITDLRPNLLYEFAVKLIDSPHWSMAVSNKTEPAAPSSSPRDLTVIPPTKGRYIDPNTVTLNWQPPKYANGEISDYSVLYTHRPEQDDKEWLVDSVRGDQLSMTIRNLVPQTVYYFKIQARNVKGIGPFSSIVKYEPEGYSISRANIRNRQSSDNSQILSKLYELWETNTIYVVIGIISICFIIIIILLTILCVQKSRRSPRSHHSKGGYIAGRKHSSNSGGGGGGRQQPPDFWIVNGQGTARPVGDLEGTVLRDFIHHDSSAVDSPPPRYQTVPVSPIMTRSHPSPSSLMMNNAPLRQSLRRLHRQSLPPAISQNAATTTKRVVYVCETPYSSGAAINGEDSDSAIVGSRVSSRNGLQQPPTPQKRTSPVKRLSLARDGSAGAGNGTGSSAYVSDADSNGTISRSYHHSSASLEGRQRTPQIVYTGTNRQPITKIDLSSDHASSYGGSSTALQNQTPPPTLTDGGGYRTIRGGPNSNPLKSFSQLGGGPPPISPSHGISTSAALISGPHGEQRTAHIVRPIVIAPPSNRSSPLNNPKHFMAGKLPIGRATAQPRINMSGAYSPYASTRDICGGNSLNGGNGNGGEDFEIMSDKSSISHKTLQGDDFTTEDLGTGIDEMLCQLRELQDDFSK</sequence>
<name>A0AC35G995_9BILA</name>
<evidence type="ECO:0000313" key="1">
    <source>
        <dbReference type="Proteomes" id="UP000887580"/>
    </source>
</evidence>
<proteinExistence type="predicted"/>
<organism evidence="1 2">
    <name type="scientific">Panagrolaimus sp. PS1159</name>
    <dbReference type="NCBI Taxonomy" id="55785"/>
    <lineage>
        <taxon>Eukaryota</taxon>
        <taxon>Metazoa</taxon>
        <taxon>Ecdysozoa</taxon>
        <taxon>Nematoda</taxon>
        <taxon>Chromadorea</taxon>
        <taxon>Rhabditida</taxon>
        <taxon>Tylenchina</taxon>
        <taxon>Panagrolaimomorpha</taxon>
        <taxon>Panagrolaimoidea</taxon>
        <taxon>Panagrolaimidae</taxon>
        <taxon>Panagrolaimus</taxon>
    </lineage>
</organism>
<accession>A0AC35G995</accession>
<dbReference type="Proteomes" id="UP000887580">
    <property type="component" value="Unplaced"/>
</dbReference>
<dbReference type="WBParaSite" id="PS1159_v2.g24576.t1">
    <property type="protein sequence ID" value="PS1159_v2.g24576.t1"/>
    <property type="gene ID" value="PS1159_v2.g24576"/>
</dbReference>
<reference evidence="2" key="1">
    <citation type="submission" date="2022-11" db="UniProtKB">
        <authorList>
            <consortium name="WormBaseParasite"/>
        </authorList>
    </citation>
    <scope>IDENTIFICATION</scope>
</reference>
<evidence type="ECO:0000313" key="2">
    <source>
        <dbReference type="WBParaSite" id="PS1159_v2.g24576.t1"/>
    </source>
</evidence>